<dbReference type="Gene3D" id="3.40.50.300">
    <property type="entry name" value="P-loop containing nucleotide triphosphate hydrolases"/>
    <property type="match status" value="1"/>
</dbReference>
<gene>
    <name evidence="1" type="ORF">LCGC14_1321130</name>
</gene>
<dbReference type="AlphaFoldDB" id="A0A0F9NLV7"/>
<sequence>MTNSPNVGVPQSLDQILSQKMVYPRTLVGGGLLYESTKMIVYGRYKSLKSMLALDLAFSMVTGNDWLGFKTDDKGSSVLYLQLEISYPLFRSRLSKTWSWRKQYSEILKPLTFWTHHFLKLDQADGIRLLDHYLEQYHPDILILDPLYKVVSGNLLTVLDMQRIVDALDTMISKHQVSVILISHTRKGVMDMGEWGSDDLIGSFVFSAWADTVLKVERRGGDRLALKFDVVRHAEEELDPKEVVFNRDTLELTVVEPLITVPKETSSST</sequence>
<evidence type="ECO:0008006" key="2">
    <source>
        <dbReference type="Google" id="ProtNLM"/>
    </source>
</evidence>
<proteinExistence type="predicted"/>
<dbReference type="Pfam" id="PF13481">
    <property type="entry name" value="AAA_25"/>
    <property type="match status" value="1"/>
</dbReference>
<protein>
    <recommendedName>
        <fullName evidence="2">SF4 helicase domain-containing protein</fullName>
    </recommendedName>
</protein>
<reference evidence="1" key="1">
    <citation type="journal article" date="2015" name="Nature">
        <title>Complex archaea that bridge the gap between prokaryotes and eukaryotes.</title>
        <authorList>
            <person name="Spang A."/>
            <person name="Saw J.H."/>
            <person name="Jorgensen S.L."/>
            <person name="Zaremba-Niedzwiedzka K."/>
            <person name="Martijn J."/>
            <person name="Lind A.E."/>
            <person name="van Eijk R."/>
            <person name="Schleper C."/>
            <person name="Guy L."/>
            <person name="Ettema T.J."/>
        </authorList>
    </citation>
    <scope>NUCLEOTIDE SEQUENCE</scope>
</reference>
<dbReference type="SUPFAM" id="SSF52540">
    <property type="entry name" value="P-loop containing nucleoside triphosphate hydrolases"/>
    <property type="match status" value="1"/>
</dbReference>
<organism evidence="1">
    <name type="scientific">marine sediment metagenome</name>
    <dbReference type="NCBI Taxonomy" id="412755"/>
    <lineage>
        <taxon>unclassified sequences</taxon>
        <taxon>metagenomes</taxon>
        <taxon>ecological metagenomes</taxon>
    </lineage>
</organism>
<evidence type="ECO:0000313" key="1">
    <source>
        <dbReference type="EMBL" id="KKM82282.1"/>
    </source>
</evidence>
<dbReference type="InterPro" id="IPR027417">
    <property type="entry name" value="P-loop_NTPase"/>
</dbReference>
<name>A0A0F9NLV7_9ZZZZ</name>
<dbReference type="EMBL" id="LAZR01007886">
    <property type="protein sequence ID" value="KKM82282.1"/>
    <property type="molecule type" value="Genomic_DNA"/>
</dbReference>
<accession>A0A0F9NLV7</accession>
<comment type="caution">
    <text evidence="1">The sequence shown here is derived from an EMBL/GenBank/DDBJ whole genome shotgun (WGS) entry which is preliminary data.</text>
</comment>